<accession>A0A0F3GU22</accession>
<keyword evidence="1" id="KW-0802">TPR repeat</keyword>
<dbReference type="SMART" id="SM00028">
    <property type="entry name" value="TPR"/>
    <property type="match status" value="1"/>
</dbReference>
<dbReference type="PROSITE" id="PS50005">
    <property type="entry name" value="TPR"/>
    <property type="match status" value="1"/>
</dbReference>
<name>A0A0F3GU22_9BACT</name>
<feature type="repeat" description="TPR" evidence="1">
    <location>
        <begin position="17"/>
        <end position="50"/>
    </location>
</feature>
<sequence length="53" mass="6100">KAIEAYEKTISIKPGFIRAYQSIGLAYEGKGLRDEAVKYFKKALEKEEKKAKY</sequence>
<dbReference type="InterPro" id="IPR019734">
    <property type="entry name" value="TPR_rpt"/>
</dbReference>
<dbReference type="Gene3D" id="1.25.40.10">
    <property type="entry name" value="Tetratricopeptide repeat domain"/>
    <property type="match status" value="1"/>
</dbReference>
<evidence type="ECO:0000256" key="1">
    <source>
        <dbReference type="PROSITE-ProRule" id="PRU00339"/>
    </source>
</evidence>
<dbReference type="InterPro" id="IPR011990">
    <property type="entry name" value="TPR-like_helical_dom_sf"/>
</dbReference>
<keyword evidence="3" id="KW-1185">Reference proteome</keyword>
<organism evidence="2 3">
    <name type="scientific">Candidatus Magnetobacterium bavaricum</name>
    <dbReference type="NCBI Taxonomy" id="29290"/>
    <lineage>
        <taxon>Bacteria</taxon>
        <taxon>Pseudomonadati</taxon>
        <taxon>Nitrospirota</taxon>
        <taxon>Thermodesulfovibrionia</taxon>
        <taxon>Thermodesulfovibrionales</taxon>
        <taxon>Candidatus Magnetobacteriaceae</taxon>
        <taxon>Candidatus Magnetobacterium</taxon>
    </lineage>
</organism>
<dbReference type="Pfam" id="PF13181">
    <property type="entry name" value="TPR_8"/>
    <property type="match status" value="1"/>
</dbReference>
<evidence type="ECO:0000313" key="3">
    <source>
        <dbReference type="Proteomes" id="UP000033423"/>
    </source>
</evidence>
<proteinExistence type="predicted"/>
<dbReference type="EMBL" id="LACI01001065">
    <property type="protein sequence ID" value="KJU85336.1"/>
    <property type="molecule type" value="Genomic_DNA"/>
</dbReference>
<dbReference type="Proteomes" id="UP000033423">
    <property type="component" value="Unassembled WGS sequence"/>
</dbReference>
<reference evidence="2 3" key="1">
    <citation type="submission" date="2015-02" db="EMBL/GenBank/DDBJ databases">
        <title>Single-cell genomics of uncultivated deep-branching MTB reveals a conserved set of magnetosome genes.</title>
        <authorList>
            <person name="Kolinko S."/>
            <person name="Richter M."/>
            <person name="Glockner F.O."/>
            <person name="Brachmann A."/>
            <person name="Schuler D."/>
        </authorList>
    </citation>
    <scope>NUCLEOTIDE SEQUENCE [LARGE SCALE GENOMIC DNA]</scope>
    <source>
        <strain evidence="2">TM-1</strain>
    </source>
</reference>
<evidence type="ECO:0000313" key="2">
    <source>
        <dbReference type="EMBL" id="KJU85336.1"/>
    </source>
</evidence>
<gene>
    <name evidence="2" type="ORF">MBAV_002470</name>
</gene>
<dbReference type="AlphaFoldDB" id="A0A0F3GU22"/>
<protein>
    <submittedName>
        <fullName evidence="2">Mama Protein</fullName>
    </submittedName>
</protein>
<feature type="non-terminal residue" evidence="2">
    <location>
        <position position="1"/>
    </location>
</feature>
<comment type="caution">
    <text evidence="2">The sequence shown here is derived from an EMBL/GenBank/DDBJ whole genome shotgun (WGS) entry which is preliminary data.</text>
</comment>
<dbReference type="SUPFAM" id="SSF48452">
    <property type="entry name" value="TPR-like"/>
    <property type="match status" value="1"/>
</dbReference>